<dbReference type="Pfam" id="PF20613">
    <property type="entry name" value="HipA_2"/>
    <property type="match status" value="1"/>
</dbReference>
<dbReference type="RefSeq" id="WP_322610038.1">
    <property type="nucleotide sequence ID" value="NZ_JARVCO010000012.1"/>
</dbReference>
<keyword evidence="3" id="KW-1185">Reference proteome</keyword>
<reference evidence="2 3" key="1">
    <citation type="journal article" date="2024" name="Appl. Environ. Microbiol.">
        <title>Pontiella agarivorans sp. nov., a novel marine anaerobic bacterium capable of degrading macroalgal polysaccharides and fixing nitrogen.</title>
        <authorList>
            <person name="Liu N."/>
            <person name="Kivenson V."/>
            <person name="Peng X."/>
            <person name="Cui Z."/>
            <person name="Lankiewicz T.S."/>
            <person name="Gosselin K.M."/>
            <person name="English C.J."/>
            <person name="Blair E.M."/>
            <person name="O'Malley M.A."/>
            <person name="Valentine D.L."/>
        </authorList>
    </citation>
    <scope>NUCLEOTIDE SEQUENCE [LARGE SCALE GENOMIC DNA]</scope>
    <source>
        <strain evidence="2 3">NLcol2</strain>
    </source>
</reference>
<dbReference type="Proteomes" id="UP001290861">
    <property type="component" value="Unassembled WGS sequence"/>
</dbReference>
<organism evidence="2 3">
    <name type="scientific">Pontiella agarivorans</name>
    <dbReference type="NCBI Taxonomy" id="3038953"/>
    <lineage>
        <taxon>Bacteria</taxon>
        <taxon>Pseudomonadati</taxon>
        <taxon>Kiritimatiellota</taxon>
        <taxon>Kiritimatiellia</taxon>
        <taxon>Kiritimatiellales</taxon>
        <taxon>Pontiellaceae</taxon>
        <taxon>Pontiella</taxon>
    </lineage>
</organism>
<evidence type="ECO:0000313" key="2">
    <source>
        <dbReference type="EMBL" id="MDZ8120264.1"/>
    </source>
</evidence>
<dbReference type="InterPro" id="IPR046748">
    <property type="entry name" value="HipA_2"/>
</dbReference>
<accession>A0ABU5N1D6</accession>
<evidence type="ECO:0000313" key="3">
    <source>
        <dbReference type="Proteomes" id="UP001290861"/>
    </source>
</evidence>
<proteinExistence type="predicted"/>
<name>A0ABU5N1D6_9BACT</name>
<feature type="domain" description="HipA-like kinase" evidence="1">
    <location>
        <begin position="4"/>
        <end position="235"/>
    </location>
</feature>
<dbReference type="EMBL" id="JARVCO010000012">
    <property type="protein sequence ID" value="MDZ8120264.1"/>
    <property type="molecule type" value="Genomic_DNA"/>
</dbReference>
<comment type="caution">
    <text evidence="2">The sequence shown here is derived from an EMBL/GenBank/DDBJ whole genome shotgun (WGS) entry which is preliminary data.</text>
</comment>
<protein>
    <recommendedName>
        <fullName evidence="1">HipA-like kinase domain-containing protein</fullName>
    </recommendedName>
</protein>
<gene>
    <name evidence="2" type="ORF">P9H32_16660</name>
</gene>
<sequence>MKQVVEIIARCAEGTCVSRPFRVRADDGSLYWIKGMGTGWNRNELCYELLCAKLASEIGLPVAGFEVLDVPEVLLEFCAVPGIRDLSAGPAFGSRYVEHVSSLLPVEVSSVPQDLRWKILLFDWWVQNEDRTLGEKGGNVNLLWNPVDQQLTVIDHNNAFDSEFDEVAFFEHHVFREERSRIPASFLLEQKQRFANMAGRFGDLIKDFPDEWVEQDERPGDFIPETANAILNRFDKLLDVFGGQANEK</sequence>
<evidence type="ECO:0000259" key="1">
    <source>
        <dbReference type="Pfam" id="PF20613"/>
    </source>
</evidence>